<sequence length="109" mass="11695">MLADRVRQHLRTVAGSGAPIPYQALAEAMSLTPPNTIHRITVALEQLIEEDAVNQRPLIAALVVSKARGGLPAPGFFDCARRFGRLQGGDDTAAHASEVSMAAAYWRTD</sequence>
<reference evidence="2" key="1">
    <citation type="submission" date="2016-10" db="EMBL/GenBank/DDBJ databases">
        <authorList>
            <person name="Varghese N."/>
            <person name="Submissions S."/>
        </authorList>
    </citation>
    <scope>NUCLEOTIDE SEQUENCE [LARGE SCALE GENOMIC DNA]</scope>
    <source>
        <strain evidence="2">DSM 26922</strain>
    </source>
</reference>
<accession>A0A1H2Y621</accession>
<dbReference type="STRING" id="670155.SAMN04488001_2220"/>
<keyword evidence="2" id="KW-1185">Reference proteome</keyword>
<dbReference type="Proteomes" id="UP000199441">
    <property type="component" value="Unassembled WGS sequence"/>
</dbReference>
<name>A0A1H2Y621_9RHOB</name>
<gene>
    <name evidence="1" type="ORF">SAMN04488001_2220</name>
</gene>
<dbReference type="OrthoDB" id="14198at2"/>
<evidence type="ECO:0000313" key="1">
    <source>
        <dbReference type="EMBL" id="SDX00268.1"/>
    </source>
</evidence>
<dbReference type="EMBL" id="FNOI01000003">
    <property type="protein sequence ID" value="SDX00268.1"/>
    <property type="molecule type" value="Genomic_DNA"/>
</dbReference>
<proteinExistence type="predicted"/>
<evidence type="ECO:0000313" key="2">
    <source>
        <dbReference type="Proteomes" id="UP000199441"/>
    </source>
</evidence>
<protein>
    <submittedName>
        <fullName evidence="1">Uncharacterized protein</fullName>
    </submittedName>
</protein>
<dbReference type="AlphaFoldDB" id="A0A1H2Y621"/>
<organism evidence="1 2">
    <name type="scientific">Litoreibacter albidus</name>
    <dbReference type="NCBI Taxonomy" id="670155"/>
    <lineage>
        <taxon>Bacteria</taxon>
        <taxon>Pseudomonadati</taxon>
        <taxon>Pseudomonadota</taxon>
        <taxon>Alphaproteobacteria</taxon>
        <taxon>Rhodobacterales</taxon>
        <taxon>Roseobacteraceae</taxon>
        <taxon>Litoreibacter</taxon>
    </lineage>
</organism>